<evidence type="ECO:0000313" key="6">
    <source>
        <dbReference type="Proteomes" id="UP001604002"/>
    </source>
</evidence>
<dbReference type="PANTHER" id="PTHR10887">
    <property type="entry name" value="DNA2/NAM7 HELICASE FAMILY"/>
    <property type="match status" value="1"/>
</dbReference>
<dbReference type="InterPro" id="IPR027417">
    <property type="entry name" value="P-loop_NTPase"/>
</dbReference>
<dbReference type="PANTHER" id="PTHR10887:SF495">
    <property type="entry name" value="HELICASE SENATAXIN ISOFORM X1-RELATED"/>
    <property type="match status" value="1"/>
</dbReference>
<keyword evidence="6" id="KW-1185">Reference proteome</keyword>
<proteinExistence type="predicted"/>
<dbReference type="Pfam" id="PF18741">
    <property type="entry name" value="MTES_1575"/>
    <property type="match status" value="1"/>
</dbReference>
<dbReference type="Pfam" id="PF13195">
    <property type="entry name" value="DUF4011"/>
    <property type="match status" value="1"/>
</dbReference>
<dbReference type="Pfam" id="PF13086">
    <property type="entry name" value="AAA_11"/>
    <property type="match status" value="1"/>
</dbReference>
<dbReference type="Pfam" id="PF11784">
    <property type="entry name" value="DUF3320"/>
    <property type="match status" value="1"/>
</dbReference>
<dbReference type="InterPro" id="IPR011335">
    <property type="entry name" value="Restrct_endonuc-II-like"/>
</dbReference>
<organism evidence="5 6">
    <name type="scientific">Xanthobacter oligotrophicus</name>
    <dbReference type="NCBI Taxonomy" id="2607286"/>
    <lineage>
        <taxon>Bacteria</taxon>
        <taxon>Pseudomonadati</taxon>
        <taxon>Pseudomonadota</taxon>
        <taxon>Alphaproteobacteria</taxon>
        <taxon>Hyphomicrobiales</taxon>
        <taxon>Xanthobacteraceae</taxon>
        <taxon>Xanthobacter</taxon>
    </lineage>
</organism>
<dbReference type="Gene3D" id="3.40.50.300">
    <property type="entry name" value="P-loop containing nucleotide triphosphate hydrolases"/>
    <property type="match status" value="3"/>
</dbReference>
<evidence type="ECO:0000259" key="3">
    <source>
        <dbReference type="Pfam" id="PF13087"/>
    </source>
</evidence>
<feature type="domain" description="DUF3320" evidence="1">
    <location>
        <begin position="1842"/>
        <end position="1889"/>
    </location>
</feature>
<dbReference type="SUPFAM" id="SSF52540">
    <property type="entry name" value="P-loop containing nucleoside triphosphate hydrolases"/>
    <property type="match status" value="1"/>
</dbReference>
<dbReference type="InterPro" id="IPR049468">
    <property type="entry name" value="Restrct_endonuc-II-like_dom"/>
</dbReference>
<name>A0ABW6ZQF8_9HYPH</name>
<accession>A0ABW6ZQF8</accession>
<protein>
    <submittedName>
        <fullName evidence="5">DUF3320 domain-containing protein</fullName>
    </submittedName>
</protein>
<dbReference type="SUPFAM" id="SSF52980">
    <property type="entry name" value="Restriction endonuclease-like"/>
    <property type="match status" value="1"/>
</dbReference>
<dbReference type="InterPro" id="IPR045055">
    <property type="entry name" value="DNA2/NAM7-like"/>
</dbReference>
<evidence type="ECO:0000313" key="5">
    <source>
        <dbReference type="EMBL" id="MFG1370963.1"/>
    </source>
</evidence>
<evidence type="ECO:0000259" key="4">
    <source>
        <dbReference type="Pfam" id="PF18741"/>
    </source>
</evidence>
<dbReference type="Proteomes" id="UP001604002">
    <property type="component" value="Unassembled WGS sequence"/>
</dbReference>
<gene>
    <name evidence="5" type="ORF">V5F32_02190</name>
</gene>
<dbReference type="CDD" id="cd18808">
    <property type="entry name" value="SF1_C_Upf1"/>
    <property type="match status" value="1"/>
</dbReference>
<dbReference type="EMBL" id="JBAFVH010000001">
    <property type="protein sequence ID" value="MFG1370963.1"/>
    <property type="molecule type" value="Genomic_DNA"/>
</dbReference>
<feature type="domain" description="DNA2/NAM7 helicase helicase" evidence="2">
    <location>
        <begin position="1322"/>
        <end position="1362"/>
    </location>
</feature>
<dbReference type="RefSeq" id="WP_393991012.1">
    <property type="nucleotide sequence ID" value="NZ_JBAFVH010000001.1"/>
</dbReference>
<dbReference type="InterPro" id="IPR047187">
    <property type="entry name" value="SF1_C_Upf1"/>
</dbReference>
<sequence length="1987" mass="216650">MAGDIEDSVALAEHAAAEVGIVADLASSFTFASHQNAVPVLRGLTLTNSTQEHLTGCRLEVTSAPPFLHARSWIVDRLAPGDTLALPDRRLDLDPAYLDGLDEAERGEVRFVLRRGEDILAEARSEVRLLARDEWGGVADMAQLLPAFVMPNDPAISRLLRAASDKLAEHKLPPGMDGYQSNDPRRVRLLAAALYSAIAAQDTHYAEPPASFERRGQKIRRPSTIADTGLATCLDTTVLFAAAFEAAGLNPVLLLFEGHAAAGVWLAKRTLPEAVTGDVMELRKALAANELMVFETTAITRRPVLSIDQAHAALLPRLSPEREHEFRAAIDVRRLRDGGIAPLATHVAPPAGDEGPRGPIDVPLPAPGDELLPEPPAIEPKPATPQDRIARWQKKLLDLTLRNRLLNFRDGKKTVPFLCTDVAYLEDRLAGGAGIRIICLPEQNPLGERDAGSYRDQRGEDLNRRYAAEALGRDELPSPLASRDLEARLVDLYREVKNDLAEGGTNTLFLAVGFLRWRRAGEARIYRAPLLLVPVRLERTAATSRFTLRFHEDEPRFNATLLKFLEEEFELRLPQFEGDLPTDDAGIDVLRLLAEVRRAVRDVPGMEVADETALATFSFAKYLMWKDLVDRTDLLRQNRVVRHLIDTPEEPFRGIGAPEPEEKDLDRAFAPTDIVSLLPADSSQSVASLMAARGHDMVLIGPPGTGKSQTIANMIAHCLSVGKTVLFVAEKAAALSVVHRRLCEHGLGPHCLELHSSKADRKSFLAQLKASWEHGNARDDGAWTAANHDLGLRRDELNAYVAALHRPCANGLSIYAALGLVLRDEAKVVPELRFTGSETHDPQMLRALEDLADKLGRTYAAAGVRPALSFVRAADWSNAWQQQLLAAALALKGASDALDSAFQSFRSALGLQASPGSLPAEIERFTALAKAIEDCAGADHTILFEPDFEDLAPALRTLETAVSAVRVVEAEIAGRFARAEIARIPVDDIERDWRMASAATWPLRLLQQSKVRNLLATYAASGKPEPQQVLPLLRRMQTLLTDIAGSPLAGRSVPFAGADSDVKAIGALIERARVLRDAFFALALPEAEADAAVGSFGALVTGGTDAYGVTAAGRGLRAAFTAFTAQADTFASVAGYPRAAIGEAGSLSDLAGAMVELIAARGALADWTTWLGVRQTALAHGLGALVEALEAGTLAPGATAAAFRLAYARWWLPLALDADPVLRRFRRHQHDHAIGEFRRLDDLVRAHVAEHVSRCINHGLPAMQAVAPSSELGRLRHQMTLQRPSRSIRDMIGALPQTFGKLAPCMLMSPLSIAQYLPAGHALFDVVIFDEASQITTWDAVGAIARGRQTIIVGDPKQLPPTNFFGRNEEEDEDEEVQRDLESILDEARASGLPVRLLSWHYRSRHEALIAFSNHHYYGNRLITFPSPEVEDKAVKLHAVPDGIYDRGKSRTNLIEARAVAEAAVARLRAWAALPEKARPTLGIITFNALQQALIQDLLDAARAEAPEIEWFFSDDRYEPVIVKNLENVQGDERDVMFFSITFTKDAAGVRRVDFGALNREGGERRLNVAVTRARQELVVFSGTRAEDIDLDRTKALGVHHLKAFLDFAARGAVALAGQDRGSQGGYESPFEEAVAEALVARGWHVVPQVGVSGFRIDLGVKHPEQGGRYLAGIECDGATYHRSATARDRDKVREEVLRGLGWDILRVWSTDWWINREEAIARLDLALTELMARSRAEAPQQQLDSEAQTRWDLGTAVDPTAVAADETAEQAAPDVSGPEETEELETVAEGPLRDMLAPDATDPAAAAATVFSGSGLPPDDLSGAPVYRPADLSGFAADAAQFYEDSYGPRLAAMVEAVLNAEAPVREDVLAQRIARAHGWLRTGSRIKAQIALHLASVERTRETTGDFLWLSGTVCERLPFRTSPDAARRGVDEIPLAELVFLASNHPRLWEAKDPPLVLARSIGIERLGREARMRLHLAIARVVP</sequence>
<reference evidence="5 6" key="1">
    <citation type="submission" date="2024-02" db="EMBL/GenBank/DDBJ databases">
        <title>Expansion and revision of Xanthobacter and proposal of Roseixanthobacter gen. nov.</title>
        <authorList>
            <person name="Soltysiak M.P.M."/>
            <person name="Jalihal A."/>
            <person name="Ory A."/>
            <person name="Chrisophersen C."/>
            <person name="Lee A.D."/>
            <person name="Boulton J."/>
            <person name="Springer M."/>
        </authorList>
    </citation>
    <scope>NUCLEOTIDE SEQUENCE [LARGE SCALE GENOMIC DNA]</scope>
    <source>
        <strain evidence="5 6">23A</strain>
    </source>
</reference>
<dbReference type="InterPro" id="IPR021754">
    <property type="entry name" value="DUF3320"/>
</dbReference>
<dbReference type="InterPro" id="IPR025103">
    <property type="entry name" value="DUF4011"/>
</dbReference>
<feature type="domain" description="Restriction endonuclease type II-like" evidence="4">
    <location>
        <begin position="1631"/>
        <end position="1726"/>
    </location>
</feature>
<dbReference type="Pfam" id="PF13087">
    <property type="entry name" value="AAA_12"/>
    <property type="match status" value="1"/>
</dbReference>
<dbReference type="InterPro" id="IPR041677">
    <property type="entry name" value="DNA2/NAM7_AAA_11"/>
</dbReference>
<comment type="caution">
    <text evidence="5">The sequence shown here is derived from an EMBL/GenBank/DDBJ whole genome shotgun (WGS) entry which is preliminary data.</text>
</comment>
<dbReference type="Gene3D" id="3.40.960.10">
    <property type="entry name" value="VSR Endonuclease"/>
    <property type="match status" value="1"/>
</dbReference>
<evidence type="ECO:0000259" key="2">
    <source>
        <dbReference type="Pfam" id="PF13086"/>
    </source>
</evidence>
<evidence type="ECO:0000259" key="1">
    <source>
        <dbReference type="Pfam" id="PF11784"/>
    </source>
</evidence>
<feature type="domain" description="DNA2/NAM7 helicase-like C-terminal" evidence="3">
    <location>
        <begin position="1384"/>
        <end position="1581"/>
    </location>
</feature>
<dbReference type="InterPro" id="IPR041679">
    <property type="entry name" value="DNA2/NAM7-like_C"/>
</dbReference>